<sequence>MQQMQQTQQTCPSRSALSALNPEVLARLATLAPVYAVRGNVDDNVDDADTDIEQRYGPKSVEPQRDGGAGAGGGGGGLRDVGEAGVKAGDELDGVSAERTVGNGGRDGGHRGGEFDFGGHGLPNHRLLEVAGWRVLVTHILGQPPHAVEPDAANLIARYEPQIVVFGHSHKHLALTHGSRRFYNPGSAGPARFKFPRTAAILVLPSREDSSGRPTMKLTIMKFISRSKQYLQYQTDPQYVSTFAPLTAYPTRDLKSIGRLSDAVRSYDISTYLSM</sequence>
<dbReference type="Proteomes" id="UP001165090">
    <property type="component" value="Unassembled WGS sequence"/>
</dbReference>
<reference evidence="3 4" key="1">
    <citation type="journal article" date="2023" name="IScience">
        <title>Expanded male sex-determining region conserved during the evolution of homothallism in the green alga Volvox.</title>
        <authorList>
            <person name="Yamamoto K."/>
            <person name="Matsuzaki R."/>
            <person name="Mahakham W."/>
            <person name="Heman W."/>
            <person name="Sekimoto H."/>
            <person name="Kawachi M."/>
            <person name="Minakuchi Y."/>
            <person name="Toyoda A."/>
            <person name="Nozaki H."/>
        </authorList>
    </citation>
    <scope>NUCLEOTIDE SEQUENCE [LARGE SCALE GENOMIC DNA]</scope>
    <source>
        <strain evidence="3 4">NIES-4468</strain>
    </source>
</reference>
<dbReference type="EMBL" id="BSDZ01000079">
    <property type="protein sequence ID" value="GLI67997.1"/>
    <property type="molecule type" value="Genomic_DNA"/>
</dbReference>
<dbReference type="Pfam" id="PF12850">
    <property type="entry name" value="Metallophos_2"/>
    <property type="match status" value="1"/>
</dbReference>
<proteinExistence type="predicted"/>
<keyword evidence="4" id="KW-1185">Reference proteome</keyword>
<feature type="domain" description="Calcineurin-like phosphoesterase" evidence="2">
    <location>
        <begin position="21"/>
        <end position="202"/>
    </location>
</feature>
<feature type="compositionally biased region" description="Gly residues" evidence="1">
    <location>
        <begin position="67"/>
        <end position="79"/>
    </location>
</feature>
<dbReference type="InterPro" id="IPR024654">
    <property type="entry name" value="Calcineurin-like_PHP_lpxH"/>
</dbReference>
<name>A0ABQ5SDJ8_9CHLO</name>
<feature type="region of interest" description="Disordered" evidence="1">
    <location>
        <begin position="41"/>
        <end position="117"/>
    </location>
</feature>
<evidence type="ECO:0000256" key="1">
    <source>
        <dbReference type="SAM" id="MobiDB-lite"/>
    </source>
</evidence>
<protein>
    <recommendedName>
        <fullName evidence="2">Calcineurin-like phosphoesterase domain-containing protein</fullName>
    </recommendedName>
</protein>
<evidence type="ECO:0000313" key="3">
    <source>
        <dbReference type="EMBL" id="GLI67997.1"/>
    </source>
</evidence>
<organism evidence="3 4">
    <name type="scientific">Volvox africanus</name>
    <dbReference type="NCBI Taxonomy" id="51714"/>
    <lineage>
        <taxon>Eukaryota</taxon>
        <taxon>Viridiplantae</taxon>
        <taxon>Chlorophyta</taxon>
        <taxon>core chlorophytes</taxon>
        <taxon>Chlorophyceae</taxon>
        <taxon>CS clade</taxon>
        <taxon>Chlamydomonadales</taxon>
        <taxon>Volvocaceae</taxon>
        <taxon>Volvox</taxon>
    </lineage>
</organism>
<gene>
    <name evidence="3" type="ORF">VaNZ11_012209</name>
</gene>
<evidence type="ECO:0000259" key="2">
    <source>
        <dbReference type="Pfam" id="PF12850"/>
    </source>
</evidence>
<comment type="caution">
    <text evidence="3">The sequence shown here is derived from an EMBL/GenBank/DDBJ whole genome shotgun (WGS) entry which is preliminary data.</text>
</comment>
<evidence type="ECO:0000313" key="4">
    <source>
        <dbReference type="Proteomes" id="UP001165090"/>
    </source>
</evidence>
<dbReference type="InterPro" id="IPR029052">
    <property type="entry name" value="Metallo-depent_PP-like"/>
</dbReference>
<dbReference type="SUPFAM" id="SSF56300">
    <property type="entry name" value="Metallo-dependent phosphatases"/>
    <property type="match status" value="1"/>
</dbReference>
<accession>A0ABQ5SDJ8</accession>
<dbReference type="Gene3D" id="3.60.21.10">
    <property type="match status" value="1"/>
</dbReference>